<organism evidence="3 4">
    <name type="scientific">Dicentrarchus labrax</name>
    <name type="common">European seabass</name>
    <name type="synonym">Morone labrax</name>
    <dbReference type="NCBI Taxonomy" id="13489"/>
    <lineage>
        <taxon>Eukaryota</taxon>
        <taxon>Metazoa</taxon>
        <taxon>Chordata</taxon>
        <taxon>Craniata</taxon>
        <taxon>Vertebrata</taxon>
        <taxon>Euteleostomi</taxon>
        <taxon>Actinopterygii</taxon>
        <taxon>Neopterygii</taxon>
        <taxon>Teleostei</taxon>
        <taxon>Neoteleostei</taxon>
        <taxon>Acanthomorphata</taxon>
        <taxon>Eupercaria</taxon>
        <taxon>Moronidae</taxon>
        <taxon>Dicentrarchus</taxon>
    </lineage>
</organism>
<evidence type="ECO:0000256" key="1">
    <source>
        <dbReference type="SAM" id="Phobius"/>
    </source>
</evidence>
<reference evidence="3" key="2">
    <citation type="submission" date="2025-09" db="UniProtKB">
        <authorList>
            <consortium name="Ensembl"/>
        </authorList>
    </citation>
    <scope>IDENTIFICATION</scope>
</reference>
<dbReference type="PANTHER" id="PTHR21063:SF4">
    <property type="entry name" value="CD48 ANTIGEN-RELATED"/>
    <property type="match status" value="1"/>
</dbReference>
<dbReference type="PANTHER" id="PTHR21063">
    <property type="entry name" value="LFA-3"/>
    <property type="match status" value="1"/>
</dbReference>
<dbReference type="GeneTree" id="ENSGT00980000198773"/>
<dbReference type="SUPFAM" id="SSF48726">
    <property type="entry name" value="Immunoglobulin"/>
    <property type="match status" value="2"/>
</dbReference>
<dbReference type="InterPro" id="IPR013783">
    <property type="entry name" value="Ig-like_fold"/>
</dbReference>
<dbReference type="Ensembl" id="ENSDLAT00005081514.1">
    <property type="protein sequence ID" value="ENSDLAP00005072193.1"/>
    <property type="gene ID" value="ENSDLAG00005028439.1"/>
</dbReference>
<sequence>IQTDAALRHRYTDDLRTPPNTARKVKNLTGTEGGSITLPDPVVKQGFLLFGGKNVAMVINGNSMIYEGTLKDKVLWDKSTGLFTITGLQRNDSGIYVIDSKTGRVFTTTYQLTVYGESYFLPLVIIFYQFLPVIMVPQMSSDLYSLMSVSTESCILLCWVEKAEGTTLLWYKDEEIVNQSSSALSLPLTVLKQDFNSSYRCVSANPAENKTAPVNVSTTCSGQISTSKSDSSVFIFSVKHSVGVFD</sequence>
<accession>A0A8P4GAN8</accession>
<dbReference type="InterPro" id="IPR036179">
    <property type="entry name" value="Ig-like_dom_sf"/>
</dbReference>
<dbReference type="PROSITE" id="PS50835">
    <property type="entry name" value="IG_LIKE"/>
    <property type="match status" value="1"/>
</dbReference>
<keyword evidence="1" id="KW-0472">Membrane</keyword>
<dbReference type="Proteomes" id="UP000694389">
    <property type="component" value="Unassembled WGS sequence"/>
</dbReference>
<dbReference type="InterPro" id="IPR007110">
    <property type="entry name" value="Ig-like_dom"/>
</dbReference>
<proteinExistence type="predicted"/>
<feature type="transmembrane region" description="Helical" evidence="1">
    <location>
        <begin position="119"/>
        <end position="137"/>
    </location>
</feature>
<reference evidence="3" key="1">
    <citation type="submission" date="2025-08" db="UniProtKB">
        <authorList>
            <consortium name="Ensembl"/>
        </authorList>
    </citation>
    <scope>IDENTIFICATION</scope>
</reference>
<evidence type="ECO:0000313" key="4">
    <source>
        <dbReference type="Proteomes" id="UP000694389"/>
    </source>
</evidence>
<protein>
    <recommendedName>
        <fullName evidence="2">Ig-like domain-containing protein</fullName>
    </recommendedName>
</protein>
<dbReference type="AlphaFoldDB" id="A0A8P4GAN8"/>
<keyword evidence="1" id="KW-1133">Transmembrane helix</keyword>
<dbReference type="Gene3D" id="2.60.40.10">
    <property type="entry name" value="Immunoglobulins"/>
    <property type="match status" value="2"/>
</dbReference>
<evidence type="ECO:0000313" key="3">
    <source>
        <dbReference type="Ensembl" id="ENSDLAP00005072193.1"/>
    </source>
</evidence>
<feature type="domain" description="Ig-like" evidence="2">
    <location>
        <begin position="137"/>
        <end position="217"/>
    </location>
</feature>
<name>A0A8P4GAN8_DICLA</name>
<evidence type="ECO:0000259" key="2">
    <source>
        <dbReference type="PROSITE" id="PS50835"/>
    </source>
</evidence>
<keyword evidence="4" id="KW-1185">Reference proteome</keyword>
<keyword evidence="1" id="KW-0812">Transmembrane</keyword>